<keyword evidence="6" id="KW-0675">Receptor</keyword>
<dbReference type="AlphaFoldDB" id="A0A226ETG3"/>
<reference evidence="9 10" key="1">
    <citation type="submission" date="2015-12" db="EMBL/GenBank/DDBJ databases">
        <title>The genome of Folsomia candida.</title>
        <authorList>
            <person name="Faddeeva A."/>
            <person name="Derks M.F."/>
            <person name="Anvar Y."/>
            <person name="Smit S."/>
            <person name="Van Straalen N."/>
            <person name="Roelofs D."/>
        </authorList>
    </citation>
    <scope>NUCLEOTIDE SEQUENCE [LARGE SCALE GENOMIC DNA]</scope>
    <source>
        <strain evidence="9 10">VU population</strain>
        <tissue evidence="9">Whole body</tissue>
    </source>
</reference>
<dbReference type="InterPro" id="IPR052192">
    <property type="entry name" value="Insect_Ionotropic_Sensory_Rcpt"/>
</dbReference>
<feature type="transmembrane region" description="Helical" evidence="8">
    <location>
        <begin position="289"/>
        <end position="308"/>
    </location>
</feature>
<comment type="caution">
    <text evidence="9">The sequence shown here is derived from an EMBL/GenBank/DDBJ whole genome shotgun (WGS) entry which is preliminary data.</text>
</comment>
<keyword evidence="7" id="KW-0325">Glycoprotein</keyword>
<dbReference type="Proteomes" id="UP000198287">
    <property type="component" value="Unassembled WGS sequence"/>
</dbReference>
<feature type="transmembrane region" description="Helical" evidence="8">
    <location>
        <begin position="978"/>
        <end position="996"/>
    </location>
</feature>
<comment type="subcellular location">
    <subcellularLocation>
        <location evidence="1">Cell membrane</location>
        <topology evidence="1">Multi-pass membrane protein</topology>
    </subcellularLocation>
</comment>
<evidence type="ECO:0000313" key="9">
    <source>
        <dbReference type="EMBL" id="OXA60354.1"/>
    </source>
</evidence>
<evidence type="ECO:0000256" key="4">
    <source>
        <dbReference type="ARBA" id="ARBA00022989"/>
    </source>
</evidence>
<feature type="transmembrane region" description="Helical" evidence="8">
    <location>
        <begin position="1210"/>
        <end position="1233"/>
    </location>
</feature>
<sequence length="1257" mass="142431">MPQVGPSLLGQAVLIDQIFNKNQSRPSTRVTSKPKQTALSKLLGVNGLRNIPSKYKSCNVLVLYTFWLQSDRYLVAYRVLLASPQRTTLQFILLQYNYDLLPPLHLVRMTATLLLFVSSQTLGQLCFLPCVACEFGHPALDIVNFGRKTSLSDIRKKWFQKNNNLQTNYVKIELDGSATSRYEHGMQTCSLLNNPKLVKLHSDNCVKILLAKKFNFTMKTFTTSLLYRYGNVLSNIVAGSRINNLITGEGAGVFSWIVPGVKIEPFRFAVVADPTDMNLTAIFMPFDKITWLVAFCILTLVAILLGSFSKHTNIVVAYRTYWFWAASAFLEQSDAKPLYMVARKNKIPLLLPLWLIMSFFCGVFYKGALYSYVTASPTPSVPLTLDEIVKEDLEILTSTKQVIGNQTGFPLISTMRDLLPANLSFVSTDPYLNRLRIIYIKFEMLLGDESELAKNISMGKPVSVSPNRSVTLPRKFVILNSATDLTAFVQSMKYFSKSVVVQSREETPFVARIPWLVGSNFFYDLFSYGLAALVESGLYQRWITLSDIGAQLEALSGIDADMKTDKLNSVNHYARLLLASNSYKPVWAEAQQVTLNVMKMPFAFCGIFATLPILVFFLEKAMFSMSGEDRRPFHSSVVPQVGTFARPQAVLIDHTFIKKTEDPSAPPDVVEPVAVRGLQTSPFKHSLCSAFIVYTFWTPDNAVRFLFAYRLLMQARKQANPNFILLQYDFPMLPPIHEVKMTSAYLIFSTFQSPVGSYFIPCIPCGWGRTVLQQLEDFNPQAQQKFTSILDIRTYWFFTNRNLHSNDINIRLDGSTGKFCTVRDNPKLKNLVSNDCVKHALSESYNFTIEPDSALPLQSHGQILSDFPATSGINIMLLNLPQKDYRWAVHGAKMDSFHFAVITDQTEMGLTAVFMPFDLKTWLLTFTVLTLISILLGLFSRHENIVQGYRIYWFWAASAFLEQSNSKPLASVKTQNNMPVIILLWLIMSFFCGVFYKGALYSYVTSKPPPNVPLTLDEVVQDKLAVFTSSKFTMGSHPVLKLLAGDESEIARNFSLNENVEVFQDQDLGNVEVHQDLGIKLPRTFVMLNGAVDLSSFVHSMKYFSKSVVIRSKEETPFVMRVPWIIHKNFFYDIFSRGLGSLVESGIYQRWAKLDDIGVQLEALSKSDIVKNNSKSNVNHFARLMLSTNFHKVELVEAHQVSLAVMKMPFAFCSIVGLFSVLVFIFENVQFWFGKYINAMNSTNWRYRQKQVLQFNK</sequence>
<name>A0A226ETG3_FOLCA</name>
<evidence type="ECO:0000256" key="3">
    <source>
        <dbReference type="ARBA" id="ARBA00022692"/>
    </source>
</evidence>
<keyword evidence="4 8" id="KW-1133">Transmembrane helix</keyword>
<keyword evidence="3 8" id="KW-0812">Transmembrane</keyword>
<evidence type="ECO:0000256" key="2">
    <source>
        <dbReference type="ARBA" id="ARBA00022475"/>
    </source>
</evidence>
<keyword evidence="5 8" id="KW-0472">Membrane</keyword>
<proteinExistence type="predicted"/>
<accession>A0A226ETG3</accession>
<feature type="transmembrane region" description="Helical" evidence="8">
    <location>
        <begin position="314"/>
        <end position="330"/>
    </location>
</feature>
<evidence type="ECO:0000313" key="10">
    <source>
        <dbReference type="Proteomes" id="UP000198287"/>
    </source>
</evidence>
<evidence type="ECO:0000256" key="7">
    <source>
        <dbReference type="ARBA" id="ARBA00023180"/>
    </source>
</evidence>
<evidence type="ECO:0000256" key="5">
    <source>
        <dbReference type="ARBA" id="ARBA00023136"/>
    </source>
</evidence>
<feature type="transmembrane region" description="Helical" evidence="8">
    <location>
        <begin position="351"/>
        <end position="373"/>
    </location>
</feature>
<gene>
    <name evidence="9" type="ORF">Fcan01_04757</name>
</gene>
<protein>
    <submittedName>
        <fullName evidence="9">Uncharacterized protein</fullName>
    </submittedName>
</protein>
<dbReference type="PANTHER" id="PTHR42643">
    <property type="entry name" value="IONOTROPIC RECEPTOR 20A-RELATED"/>
    <property type="match status" value="1"/>
</dbReference>
<keyword evidence="2" id="KW-1003">Cell membrane</keyword>
<dbReference type="PANTHER" id="PTHR42643:SF24">
    <property type="entry name" value="IONOTROPIC RECEPTOR 60A"/>
    <property type="match status" value="1"/>
</dbReference>
<evidence type="ECO:0000256" key="8">
    <source>
        <dbReference type="SAM" id="Phobius"/>
    </source>
</evidence>
<dbReference type="OrthoDB" id="8298634at2759"/>
<evidence type="ECO:0000256" key="1">
    <source>
        <dbReference type="ARBA" id="ARBA00004651"/>
    </source>
</evidence>
<dbReference type="GO" id="GO:0005886">
    <property type="term" value="C:plasma membrane"/>
    <property type="evidence" value="ECO:0007669"/>
    <property type="project" value="UniProtKB-SubCell"/>
</dbReference>
<feature type="transmembrane region" description="Helical" evidence="8">
    <location>
        <begin position="922"/>
        <end position="940"/>
    </location>
</feature>
<dbReference type="EMBL" id="LNIX01000002">
    <property type="protein sequence ID" value="OXA60354.1"/>
    <property type="molecule type" value="Genomic_DNA"/>
</dbReference>
<evidence type="ECO:0000256" key="6">
    <source>
        <dbReference type="ARBA" id="ARBA00023170"/>
    </source>
</evidence>
<organism evidence="9 10">
    <name type="scientific">Folsomia candida</name>
    <name type="common">Springtail</name>
    <dbReference type="NCBI Taxonomy" id="158441"/>
    <lineage>
        <taxon>Eukaryota</taxon>
        <taxon>Metazoa</taxon>
        <taxon>Ecdysozoa</taxon>
        <taxon>Arthropoda</taxon>
        <taxon>Hexapoda</taxon>
        <taxon>Collembola</taxon>
        <taxon>Entomobryomorpha</taxon>
        <taxon>Isotomoidea</taxon>
        <taxon>Isotomidae</taxon>
        <taxon>Proisotominae</taxon>
        <taxon>Folsomia</taxon>
    </lineage>
</organism>
<feature type="transmembrane region" description="Helical" evidence="8">
    <location>
        <begin position="600"/>
        <end position="618"/>
    </location>
</feature>
<keyword evidence="10" id="KW-1185">Reference proteome</keyword>